<comment type="caution">
    <text evidence="3">The sequence shown here is derived from an EMBL/GenBank/DDBJ whole genome shotgun (WGS) entry which is preliminary data.</text>
</comment>
<organism evidence="3 4">
    <name type="scientific">Wenjunlia tyrosinilytica</name>
    <dbReference type="NCBI Taxonomy" id="1544741"/>
    <lineage>
        <taxon>Bacteria</taxon>
        <taxon>Bacillati</taxon>
        <taxon>Actinomycetota</taxon>
        <taxon>Actinomycetes</taxon>
        <taxon>Kitasatosporales</taxon>
        <taxon>Streptomycetaceae</taxon>
        <taxon>Wenjunlia</taxon>
    </lineage>
</organism>
<dbReference type="InterPro" id="IPR005490">
    <property type="entry name" value="LD_TPept_cat_dom"/>
</dbReference>
<dbReference type="EMBL" id="BMMS01000014">
    <property type="protein sequence ID" value="GGO89862.1"/>
    <property type="molecule type" value="Genomic_DNA"/>
</dbReference>
<evidence type="ECO:0000313" key="4">
    <source>
        <dbReference type="Proteomes" id="UP000641932"/>
    </source>
</evidence>
<feature type="signal peptide" evidence="1">
    <location>
        <begin position="1"/>
        <end position="33"/>
    </location>
</feature>
<accession>A0A918DXS9</accession>
<feature type="domain" description="L,D-TPase catalytic" evidence="2">
    <location>
        <begin position="94"/>
        <end position="236"/>
    </location>
</feature>
<sequence length="243" mass="25587">MTRHGSSAARFSLRAAAAMGALVLIGSIGGATASAQGAEGDGEAAASSPFPVPVEVGNARQVVTVKATGSYAVVAAWRKRGSSWAKDFSANGRVGAKGVVDGDIRKQGTFTTPGGTFTLTEGFGVVSSSTAMPYHRVNKGDWWVEDPQSRFYNSRHSDKGADFPLTEKGDRGSEHLINYPVQYAKALVIDFNRWPAVPGRGAGIFLHVNGRGATAGCVSVPRATMDKIMKWAEPGRHPRIAIA</sequence>
<feature type="chain" id="PRO_5039125782" description="L,D-TPase catalytic domain-containing protein" evidence="1">
    <location>
        <begin position="34"/>
        <end position="243"/>
    </location>
</feature>
<dbReference type="PANTHER" id="PTHR38589">
    <property type="entry name" value="BLR0621 PROTEIN"/>
    <property type="match status" value="1"/>
</dbReference>
<keyword evidence="4" id="KW-1185">Reference proteome</keyword>
<evidence type="ECO:0000313" key="3">
    <source>
        <dbReference type="EMBL" id="GGO89862.1"/>
    </source>
</evidence>
<reference evidence="3" key="1">
    <citation type="journal article" date="2014" name="Int. J. Syst. Evol. Microbiol.">
        <title>Complete genome sequence of Corynebacterium casei LMG S-19264T (=DSM 44701T), isolated from a smear-ripened cheese.</title>
        <authorList>
            <consortium name="US DOE Joint Genome Institute (JGI-PGF)"/>
            <person name="Walter F."/>
            <person name="Albersmeier A."/>
            <person name="Kalinowski J."/>
            <person name="Ruckert C."/>
        </authorList>
    </citation>
    <scope>NUCLEOTIDE SEQUENCE</scope>
    <source>
        <strain evidence="3">CGMCC 4.7201</strain>
    </source>
</reference>
<dbReference type="AlphaFoldDB" id="A0A918DXS9"/>
<evidence type="ECO:0000256" key="1">
    <source>
        <dbReference type="SAM" id="SignalP"/>
    </source>
</evidence>
<evidence type="ECO:0000259" key="2">
    <source>
        <dbReference type="Pfam" id="PF03734"/>
    </source>
</evidence>
<dbReference type="RefSeq" id="WP_189132549.1">
    <property type="nucleotide sequence ID" value="NZ_BMMS01000014.1"/>
</dbReference>
<dbReference type="Pfam" id="PF03734">
    <property type="entry name" value="YkuD"/>
    <property type="match status" value="1"/>
</dbReference>
<protein>
    <recommendedName>
        <fullName evidence="2">L,D-TPase catalytic domain-containing protein</fullName>
    </recommendedName>
</protein>
<dbReference type="GO" id="GO:0016740">
    <property type="term" value="F:transferase activity"/>
    <property type="evidence" value="ECO:0007669"/>
    <property type="project" value="InterPro"/>
</dbReference>
<keyword evidence="1" id="KW-0732">Signal</keyword>
<dbReference type="Proteomes" id="UP000641932">
    <property type="component" value="Unassembled WGS sequence"/>
</dbReference>
<name>A0A918DXS9_9ACTN</name>
<dbReference type="PANTHER" id="PTHR38589:SF1">
    <property type="entry name" value="BLR0621 PROTEIN"/>
    <property type="match status" value="1"/>
</dbReference>
<gene>
    <name evidence="3" type="ORF">GCM10012280_34050</name>
</gene>
<proteinExistence type="predicted"/>
<reference evidence="3" key="2">
    <citation type="submission" date="2020-09" db="EMBL/GenBank/DDBJ databases">
        <authorList>
            <person name="Sun Q."/>
            <person name="Zhou Y."/>
        </authorList>
    </citation>
    <scope>NUCLEOTIDE SEQUENCE</scope>
    <source>
        <strain evidence="3">CGMCC 4.7201</strain>
    </source>
</reference>